<gene>
    <name evidence="1" type="ORF">Nocox_34450</name>
</gene>
<accession>A0ABX8U9L7</accession>
<sequence length="119" mass="13338">MSASPDPYTLVTHLRSLPDEWLTYLLRQVFEARTPDDDPGSRYLLAVATRERDPRTGRWEGPPEYSAVAYPDADHYGGDRRDVDWGLAQSGGCARCRIGLAGSRKHVRCPVCDEPAYLT</sequence>
<dbReference type="Proteomes" id="UP000824681">
    <property type="component" value="Chromosome"/>
</dbReference>
<keyword evidence="2" id="KW-1185">Reference proteome</keyword>
<organism evidence="1 2">
    <name type="scientific">Nonomuraea coxensis DSM 45129</name>
    <dbReference type="NCBI Taxonomy" id="1122611"/>
    <lineage>
        <taxon>Bacteria</taxon>
        <taxon>Bacillati</taxon>
        <taxon>Actinomycetota</taxon>
        <taxon>Actinomycetes</taxon>
        <taxon>Streptosporangiales</taxon>
        <taxon>Streptosporangiaceae</taxon>
        <taxon>Nonomuraea</taxon>
    </lineage>
</organism>
<dbReference type="EMBL" id="CP068985">
    <property type="protein sequence ID" value="QYC44455.1"/>
    <property type="molecule type" value="Genomic_DNA"/>
</dbReference>
<reference evidence="1 2" key="1">
    <citation type="journal article" date="2021" name="ACS Chem. Biol.">
        <title>Genomic-Led Discovery of a Novel Glycopeptide Antibiotic by Nonomuraea coxensis DSM 45129.</title>
        <authorList>
            <person name="Yushchuk O."/>
            <person name="Vior N.M."/>
            <person name="Andreo-Vidal A."/>
            <person name="Berini F."/>
            <person name="Ruckert C."/>
            <person name="Busche T."/>
            <person name="Binda E."/>
            <person name="Kalinowski J."/>
            <person name="Truman A.W."/>
            <person name="Marinelli F."/>
        </authorList>
    </citation>
    <scope>NUCLEOTIDE SEQUENCE [LARGE SCALE GENOMIC DNA]</scope>
    <source>
        <strain evidence="1 2">DSM 45129</strain>
    </source>
</reference>
<evidence type="ECO:0000313" key="2">
    <source>
        <dbReference type="Proteomes" id="UP000824681"/>
    </source>
</evidence>
<protein>
    <submittedName>
        <fullName evidence="1">Uncharacterized protein</fullName>
    </submittedName>
</protein>
<proteinExistence type="predicted"/>
<dbReference type="RefSeq" id="WP_157383128.1">
    <property type="nucleotide sequence ID" value="NZ_CP068985.1"/>
</dbReference>
<name>A0ABX8U9L7_9ACTN</name>
<evidence type="ECO:0000313" key="1">
    <source>
        <dbReference type="EMBL" id="QYC44455.1"/>
    </source>
</evidence>